<dbReference type="EMBL" id="QORE01002207">
    <property type="protein sequence ID" value="RCI70327.1"/>
    <property type="molecule type" value="Genomic_DNA"/>
</dbReference>
<comment type="caution">
    <text evidence="1">The sequence shown here is derived from an EMBL/GenBank/DDBJ whole genome shotgun (WGS) entry which is preliminary data.</text>
</comment>
<evidence type="ECO:0000313" key="2">
    <source>
        <dbReference type="Proteomes" id="UP000253594"/>
    </source>
</evidence>
<name>A0A367LYM3_PSEAI</name>
<organism evidence="1 2">
    <name type="scientific">Pseudomonas aeruginosa</name>
    <dbReference type="NCBI Taxonomy" id="287"/>
    <lineage>
        <taxon>Bacteria</taxon>
        <taxon>Pseudomonadati</taxon>
        <taxon>Pseudomonadota</taxon>
        <taxon>Gammaproteobacteria</taxon>
        <taxon>Pseudomonadales</taxon>
        <taxon>Pseudomonadaceae</taxon>
        <taxon>Pseudomonas</taxon>
    </lineage>
</organism>
<dbReference type="Proteomes" id="UP000253594">
    <property type="component" value="Unassembled WGS sequence"/>
</dbReference>
<proteinExistence type="predicted"/>
<sequence>VLENAIRSGAGKVLRIAEPLAPGRRGIEVIREGLESPVNLTVTGQGCAYVSESRIRHRLLPGREGEVPARFLIHRLPLDAAGGG</sequence>
<evidence type="ECO:0000313" key="1">
    <source>
        <dbReference type="EMBL" id="RCI70327.1"/>
    </source>
</evidence>
<reference evidence="1 2" key="1">
    <citation type="submission" date="2018-07" db="EMBL/GenBank/DDBJ databases">
        <title>Mechanisms of high-level aminoglycoside resistance among Gram-negative pathogens in Brazil.</title>
        <authorList>
            <person name="Ballaben A.S."/>
            <person name="Darini A.L.C."/>
            <person name="Doi Y."/>
        </authorList>
    </citation>
    <scope>NUCLEOTIDE SEQUENCE [LARGE SCALE GENOMIC DNA]</scope>
    <source>
        <strain evidence="1 2">B2-305</strain>
    </source>
</reference>
<protein>
    <submittedName>
        <fullName evidence="1">Uncharacterized protein</fullName>
    </submittedName>
</protein>
<accession>A0A367LYM3</accession>
<feature type="non-terminal residue" evidence="1">
    <location>
        <position position="1"/>
    </location>
</feature>
<dbReference type="AlphaFoldDB" id="A0A367LYM3"/>
<gene>
    <name evidence="1" type="ORF">DT376_35140</name>
</gene>